<sequence>MANDRAPTIAETLAGFVAELRPERIPAAVLERARHLILDAVGIAHASTRYDFAQRSLAAAQELSGPAGTTPVIGLAARLAPRDAMLMNGILIHGLDYDDTHAAGVIHATASTFPCALGSAAQAGADGEALLAAYVAGVEVGARLASVARGGFHQVGFHPTGLIGTFACTLVAGRLLGLGAAQLASAQGIALSTAAGSMEFLQDGAWTKRMHPGWAAAAGLTAAALARHGFQGPRLAYEGRFGVFNSHLGPLAADCDLKLATAGLGEDWELAKVNVKPLPACHFTHACSDAAVILRERHGLRPADVRRIRALVPAEVVKTVCEPVATKKRPQNGYDAQFSIPYIVAASLARGRFGLAELDEASLRDDELLALAAKVDYEVDPDSPFPTYYSGELVVTLQDGRELRHREQVNRGAVDRPITDAEVEQKFRQNMESVASPGRADAVRDLVLAIGRGTSARALQHGLAARG</sequence>
<dbReference type="InterPro" id="IPR045337">
    <property type="entry name" value="MmgE_PrpD_C"/>
</dbReference>
<dbReference type="PANTHER" id="PTHR16943">
    <property type="entry name" value="2-METHYLCITRATE DEHYDRATASE-RELATED"/>
    <property type="match status" value="1"/>
</dbReference>
<dbReference type="InterPro" id="IPR036148">
    <property type="entry name" value="MmgE/PrpD_sf"/>
</dbReference>
<dbReference type="InterPro" id="IPR042188">
    <property type="entry name" value="MmgE/PrpD_sf_2"/>
</dbReference>
<evidence type="ECO:0000259" key="3">
    <source>
        <dbReference type="Pfam" id="PF19305"/>
    </source>
</evidence>
<evidence type="ECO:0008006" key="5">
    <source>
        <dbReference type="Google" id="ProtNLM"/>
    </source>
</evidence>
<dbReference type="AlphaFoldDB" id="A0A126SXR2"/>
<dbReference type="EMBL" id="KU144968">
    <property type="protein sequence ID" value="AMK59101.1"/>
    <property type="molecule type" value="Genomic_DNA"/>
</dbReference>
<evidence type="ECO:0000256" key="1">
    <source>
        <dbReference type="ARBA" id="ARBA00006174"/>
    </source>
</evidence>
<evidence type="ECO:0000313" key="4">
    <source>
        <dbReference type="EMBL" id="AMK59101.1"/>
    </source>
</evidence>
<dbReference type="InterPro" id="IPR042183">
    <property type="entry name" value="MmgE/PrpD_sf_1"/>
</dbReference>
<name>A0A126SXR2_9BACT</name>
<dbReference type="Gene3D" id="3.30.1330.120">
    <property type="entry name" value="2-methylcitrate dehydratase PrpD"/>
    <property type="match status" value="1"/>
</dbReference>
<dbReference type="InterPro" id="IPR045336">
    <property type="entry name" value="MmgE_PrpD_N"/>
</dbReference>
<comment type="similarity">
    <text evidence="1">Belongs to the PrpD family.</text>
</comment>
<feature type="domain" description="MmgE/PrpD C-terminal" evidence="3">
    <location>
        <begin position="279"/>
        <end position="447"/>
    </location>
</feature>
<dbReference type="Gene3D" id="1.10.4100.10">
    <property type="entry name" value="2-methylcitrate dehydratase PrpD"/>
    <property type="match status" value="1"/>
</dbReference>
<evidence type="ECO:0000259" key="2">
    <source>
        <dbReference type="Pfam" id="PF03972"/>
    </source>
</evidence>
<organism evidence="4">
    <name type="scientific">uncultured bacterium UPO38</name>
    <dbReference type="NCBI Taxonomy" id="1776965"/>
    <lineage>
        <taxon>Bacteria</taxon>
        <taxon>environmental samples</taxon>
    </lineage>
</organism>
<feature type="domain" description="MmgE/PrpD N-terminal" evidence="2">
    <location>
        <begin position="11"/>
        <end position="249"/>
    </location>
</feature>
<dbReference type="GO" id="GO:0016829">
    <property type="term" value="F:lyase activity"/>
    <property type="evidence" value="ECO:0007669"/>
    <property type="project" value="InterPro"/>
</dbReference>
<protein>
    <recommendedName>
        <fullName evidence="5">MmgE/PrpD family protein</fullName>
    </recommendedName>
</protein>
<dbReference type="PANTHER" id="PTHR16943:SF8">
    <property type="entry name" value="2-METHYLCITRATE DEHYDRATASE"/>
    <property type="match status" value="1"/>
</dbReference>
<accession>A0A126SXR2</accession>
<dbReference type="Pfam" id="PF19305">
    <property type="entry name" value="MmgE_PrpD_C"/>
    <property type="match status" value="1"/>
</dbReference>
<proteinExistence type="inferred from homology"/>
<dbReference type="InterPro" id="IPR005656">
    <property type="entry name" value="MmgE_PrpD"/>
</dbReference>
<dbReference type="SUPFAM" id="SSF103378">
    <property type="entry name" value="2-methylcitrate dehydratase PrpD"/>
    <property type="match status" value="1"/>
</dbReference>
<reference evidence="4" key="1">
    <citation type="journal article" date="2016" name="Appl. Environ. Microbiol.">
        <title>Functional Metagenomics of a Biostimulated Petroleum-Contaminated Soil Reveals an Extraordinary Diversity of Extradiol Dioxygenases.</title>
        <authorList>
            <person name="Terron-Gonzalez L."/>
            <person name="Martin-Cabello G."/>
            <person name="Ferrer M."/>
            <person name="Santero E."/>
        </authorList>
    </citation>
    <scope>NUCLEOTIDE SEQUENCE</scope>
</reference>
<dbReference type="Pfam" id="PF03972">
    <property type="entry name" value="MmgE_PrpD_N"/>
    <property type="match status" value="1"/>
</dbReference>